<dbReference type="AlphaFoldDB" id="A0A6G9AWT7"/>
<accession>A0A6G9AWT7</accession>
<proteinExistence type="predicted"/>
<evidence type="ECO:0000313" key="2">
    <source>
        <dbReference type="Proteomes" id="UP000501802"/>
    </source>
</evidence>
<dbReference type="EMBL" id="CP050063">
    <property type="protein sequence ID" value="QIP16799.1"/>
    <property type="molecule type" value="Genomic_DNA"/>
</dbReference>
<keyword evidence="2" id="KW-1185">Reference proteome</keyword>
<gene>
    <name evidence="1" type="ORF">G8759_31240</name>
</gene>
<name>A0A6G9AWT7_9BACT</name>
<evidence type="ECO:0000313" key="1">
    <source>
        <dbReference type="EMBL" id="QIP16799.1"/>
    </source>
</evidence>
<dbReference type="Proteomes" id="UP000501802">
    <property type="component" value="Chromosome"/>
</dbReference>
<reference evidence="1 2" key="1">
    <citation type="submission" date="2020-03" db="EMBL/GenBank/DDBJ databases">
        <authorList>
            <person name="Kim M.K."/>
        </authorList>
    </citation>
    <scope>NUCLEOTIDE SEQUENCE [LARGE SCALE GENOMIC DNA]</scope>
    <source>
        <strain evidence="1 2">BT328</strain>
    </source>
</reference>
<dbReference type="KEGG" id="spib:G8759_31240"/>
<protein>
    <submittedName>
        <fullName evidence="1">Uncharacterized protein</fullName>
    </submittedName>
</protein>
<organism evidence="1 2">
    <name type="scientific">Spirosoma aureum</name>
    <dbReference type="NCBI Taxonomy" id="2692134"/>
    <lineage>
        <taxon>Bacteria</taxon>
        <taxon>Pseudomonadati</taxon>
        <taxon>Bacteroidota</taxon>
        <taxon>Cytophagia</taxon>
        <taxon>Cytophagales</taxon>
        <taxon>Cytophagaceae</taxon>
        <taxon>Spirosoma</taxon>
    </lineage>
</organism>
<dbReference type="RefSeq" id="WP_167217029.1">
    <property type="nucleotide sequence ID" value="NZ_CP050063.1"/>
</dbReference>
<sequence>MLNYTTKIEAAKTVGEIQQTLSKNGVRKIVVDYDSEGNPIALTFVIDWNNIPTLYALPCRWEGVLKVLNRSPKVTKANRTKEQALRVAWRILKDWIEAQLAITEAELASVPEVFLPYLVTSTGDTLYSRAIADQRLLPLP</sequence>